<evidence type="ECO:0000313" key="5">
    <source>
        <dbReference type="Proteomes" id="UP000824120"/>
    </source>
</evidence>
<evidence type="ECO:0000256" key="3">
    <source>
        <dbReference type="ARBA" id="ARBA00023315"/>
    </source>
</evidence>
<dbReference type="PANTHER" id="PTHR31623:SF52">
    <property type="entry name" value="AT1"/>
    <property type="match status" value="1"/>
</dbReference>
<dbReference type="EMBL" id="JACXVP010000002">
    <property type="protein sequence ID" value="KAG5625406.1"/>
    <property type="molecule type" value="Genomic_DNA"/>
</dbReference>
<proteinExistence type="inferred from homology"/>
<dbReference type="Pfam" id="PF02458">
    <property type="entry name" value="Transferase"/>
    <property type="match status" value="4"/>
</dbReference>
<gene>
    <name evidence="4" type="ORF">H5410_010624</name>
</gene>
<reference evidence="4 5" key="1">
    <citation type="submission" date="2020-09" db="EMBL/GenBank/DDBJ databases">
        <title>De no assembly of potato wild relative species, Solanum commersonii.</title>
        <authorList>
            <person name="Cho K."/>
        </authorList>
    </citation>
    <scope>NUCLEOTIDE SEQUENCE [LARGE SCALE GENOMIC DNA]</scope>
    <source>
        <strain evidence="4">LZ3.2</strain>
        <tissue evidence="4">Leaf</tissue>
    </source>
</reference>
<evidence type="ECO:0000313" key="4">
    <source>
        <dbReference type="EMBL" id="KAG5625406.1"/>
    </source>
</evidence>
<dbReference type="Gene3D" id="3.30.559.10">
    <property type="entry name" value="Chloramphenicol acetyltransferase-like domain"/>
    <property type="match status" value="4"/>
</dbReference>
<comment type="caution">
    <text evidence="4">The sequence shown here is derived from an EMBL/GenBank/DDBJ whole genome shotgun (WGS) entry which is preliminary data.</text>
</comment>
<dbReference type="OrthoDB" id="671439at2759"/>
<name>A0A9J6AL99_SOLCO</name>
<dbReference type="GO" id="GO:0016746">
    <property type="term" value="F:acyltransferase activity"/>
    <property type="evidence" value="ECO:0007669"/>
    <property type="project" value="UniProtKB-KW"/>
</dbReference>
<accession>A0A9J6AL99</accession>
<protein>
    <submittedName>
        <fullName evidence="4">Uncharacterized protein</fullName>
    </submittedName>
</protein>
<keyword evidence="5" id="KW-1185">Reference proteome</keyword>
<organism evidence="4 5">
    <name type="scientific">Solanum commersonii</name>
    <name type="common">Commerson's wild potato</name>
    <name type="synonym">Commerson's nightshade</name>
    <dbReference type="NCBI Taxonomy" id="4109"/>
    <lineage>
        <taxon>Eukaryota</taxon>
        <taxon>Viridiplantae</taxon>
        <taxon>Streptophyta</taxon>
        <taxon>Embryophyta</taxon>
        <taxon>Tracheophyta</taxon>
        <taxon>Spermatophyta</taxon>
        <taxon>Magnoliopsida</taxon>
        <taxon>eudicotyledons</taxon>
        <taxon>Gunneridae</taxon>
        <taxon>Pentapetalae</taxon>
        <taxon>asterids</taxon>
        <taxon>lamiids</taxon>
        <taxon>Solanales</taxon>
        <taxon>Solanaceae</taxon>
        <taxon>Solanoideae</taxon>
        <taxon>Solaneae</taxon>
        <taxon>Solanum</taxon>
    </lineage>
</organism>
<evidence type="ECO:0000256" key="1">
    <source>
        <dbReference type="ARBA" id="ARBA00009861"/>
    </source>
</evidence>
<evidence type="ECO:0000256" key="2">
    <source>
        <dbReference type="ARBA" id="ARBA00022679"/>
    </source>
</evidence>
<sequence length="787" mass="87210">MSEIANLKASLSRKDELNDFVKLVGNTIRDTCVVICKASADDISSLVVNNKIKLVEKLCQGDVYSCSSWCGFPADFGWGKPFRVSLVSFNIFEVIVLMDTKDGDGIEAWIRLCQGVEYVETKINADLAEFLHEGLDNEPLVYLLPKMDHRPSSPLLGVQVNVFNCGGLVMGIQISHIVADAFNLATFVNEWAYTSLTGTTKDCLPISFGHLSSLFPTRVLSGPQYSPPPPNNTTCPNIFTKRLDIEIETRKMLKPSAPTPDNLRRLKLSLFDQLAHRAYVTMLLNYLPSSSDHETISYDRLENSLAQTLIKFYPFAGRFGKDDPFSIDCNDEGVEYVQTKVNADDLPEFLHRQANDIESSLLDLILPVMVHVPSSPLLGVQVNVFNNGGIAIGIKISHIIADAFTIATFVNEWAHTCLTGTITQDTNHYLPSFGQLSSLFPARMLQLPSPPNTSSTTGPEIVTRRFVFDALAIENIRKTIKKDSTSDDMIKQPSRVVVVMSLMWKVLTHISSAKNGNSRDSSLGFSINLRGKLSCVPSLEHALGNFVMIAIANMEADEARKDELNDFVKLVGNTIRDTCAAIGKASSVDDISSLTVNNRKKGVEKLVQGDKMDVYTATSWCKLPWYEADFGWGKPFWVSPVGFNAIEGAFLMDTKDAGRFREDELSFHCNDEGVEYIETKVNADLAELGGPSKINIEVLDDLLPKMEHRPSSPLLGVQVNLFNCRGLVIVQKTSAFKCVLILIFQYSKSVPSKNGVRTTEEYAPSFVLNVIFFSPPNYPRLRTTTCS</sequence>
<dbReference type="PANTHER" id="PTHR31623">
    <property type="entry name" value="F21J9.9"/>
    <property type="match status" value="1"/>
</dbReference>
<keyword evidence="3" id="KW-0012">Acyltransferase</keyword>
<dbReference type="AlphaFoldDB" id="A0A9J6AL99"/>
<dbReference type="InterPro" id="IPR023213">
    <property type="entry name" value="CAT-like_dom_sf"/>
</dbReference>
<comment type="similarity">
    <text evidence="1">Belongs to the plant acyltransferase family.</text>
</comment>
<dbReference type="Proteomes" id="UP000824120">
    <property type="component" value="Chromosome 2"/>
</dbReference>
<keyword evidence="2" id="KW-0808">Transferase</keyword>